<protein>
    <submittedName>
        <fullName evidence="1">DUF1802 family protein</fullName>
    </submittedName>
</protein>
<accession>A0A7C3PL06</accession>
<organism evidence="1">
    <name type="scientific">Oscillatoriales cyanobacterium SpSt-418</name>
    <dbReference type="NCBI Taxonomy" id="2282169"/>
    <lineage>
        <taxon>Bacteria</taxon>
        <taxon>Bacillati</taxon>
        <taxon>Cyanobacteriota</taxon>
        <taxon>Cyanophyceae</taxon>
        <taxon>Oscillatoriophycideae</taxon>
        <taxon>Oscillatoriales</taxon>
    </lineage>
</organism>
<proteinExistence type="predicted"/>
<dbReference type="AlphaFoldDB" id="A0A7C3PL06"/>
<comment type="caution">
    <text evidence="1">The sequence shown here is derived from an EMBL/GenBank/DDBJ whole genome shotgun (WGS) entry which is preliminary data.</text>
</comment>
<name>A0A7C3PL06_9CYAN</name>
<dbReference type="InterPro" id="IPR014923">
    <property type="entry name" value="DUF1802"/>
</dbReference>
<gene>
    <name evidence="1" type="ORF">ENR64_28640</name>
</gene>
<reference evidence="1" key="1">
    <citation type="journal article" date="2020" name="mSystems">
        <title>Genome- and Community-Level Interaction Insights into Carbon Utilization and Element Cycling Functions of Hydrothermarchaeota in Hydrothermal Sediment.</title>
        <authorList>
            <person name="Zhou Z."/>
            <person name="Liu Y."/>
            <person name="Xu W."/>
            <person name="Pan J."/>
            <person name="Luo Z.H."/>
            <person name="Li M."/>
        </authorList>
    </citation>
    <scope>NUCLEOTIDE SEQUENCE [LARGE SCALE GENOMIC DNA]</scope>
    <source>
        <strain evidence="1">SpSt-418</strain>
    </source>
</reference>
<dbReference type="EMBL" id="DSRU01000429">
    <property type="protein sequence ID" value="HFN01639.1"/>
    <property type="molecule type" value="Genomic_DNA"/>
</dbReference>
<dbReference type="Pfam" id="PF08819">
    <property type="entry name" value="DUF1802"/>
    <property type="match status" value="1"/>
</dbReference>
<sequence length="459" mass="51975">MNNSTSINTALCLPASDLVALSKGRMIAALSRTFVNSMQQFALCPVDEQSSSLPTSINLWAKLEFCKIYNNSEDIEKLAQLTIWSKEDLQKVLQERYKLFLLCLRVFRSSETIQFQSDYLNQSKIGSFIKLPDFLAANHSTPVLINEFFDQRKQQLINLEAPLHPELEELQEAVSKLDSHQGRDLDEYLQNFLGWKSISSKKRSSEDLNWIYEIDSLGKRSKELDEGKNNYQAGTDFENIVHQSLAFLGFKVDASHSGGAGGLDLFCSEPYQLVGECKAGKKIPRDTTQQLVRLGGMHLGAEHFLTSKKLIIGPGNPTSDVLKAAAQWKVSIMNPMSLEKLVHLQAKYPGSVDLIELKQYLEPGQIDHRIDDYVNKVLERINLRSHIIQVIKRYLDNVQTTDANIDILFGVYAGSNPPKLVNRQEFYEMLIELSSPLAGYLGRVQGSDRFYYLRDLTID</sequence>
<evidence type="ECO:0000313" key="1">
    <source>
        <dbReference type="EMBL" id="HFN01639.1"/>
    </source>
</evidence>